<dbReference type="SUPFAM" id="SSF52949">
    <property type="entry name" value="Macro domain-like"/>
    <property type="match status" value="1"/>
</dbReference>
<dbReference type="Proteomes" id="UP000785679">
    <property type="component" value="Unassembled WGS sequence"/>
</dbReference>
<feature type="compositionally biased region" description="Polar residues" evidence="1">
    <location>
        <begin position="555"/>
        <end position="582"/>
    </location>
</feature>
<feature type="region of interest" description="Disordered" evidence="1">
    <location>
        <begin position="552"/>
        <end position="590"/>
    </location>
</feature>
<evidence type="ECO:0000313" key="4">
    <source>
        <dbReference type="Proteomes" id="UP000785679"/>
    </source>
</evidence>
<sequence length="590" mass="66847">MNKQGSQRPSSSFQVNAQLPAQIPQKVEGYLLSYGDYQHTGSLLEDLTKIIQLQYKELTTGKNFYELLDQNRKLFDLARQLEQQQRMDSTFCGIKLDSESFAMLKDEELKRCLPSSQSNGKLNKNGFNFDQSGASDSYRQQEDQQNSKKQPKILASNQVKWVHAGQRMNDASESEIQRSNNPKVDEGSKILEEELLKQKQRKENEKQADSKNPPKPSVTSKLQAIPSLNPTTKVHSSKAPIVPYKQEVEVGPTYNLKYDGWLQIQLMKGNLLEQRVEAIVNAANSYLSHAGGIAGQIAKYGGNKIMQESQQAIRQLGGRVETGDCAVTSAGNLYSSYGIKHVIHAVGPIWDYRTKDKDGLLQRAIYQSLLKANQHYCKSVALPALSSGIFGYPKDLCAQVLFKAIDKYAEDAHYDQSKKDSLNEIRIVIYDDETYIPFQHEFKMRYARNDDRYKTYQKMISSGHESSSLEPKFRKEQIERISGPNRPASQGAIKNSSTNNQTNQYQQTPNITNQKYLQSSVYQDTRVLMSGQQLSSQIYDKLGQSSMANKYGEASSISTNPYGGSYNRTSQQVKPPHSTYSYDNERQRRF</sequence>
<feature type="domain" description="Macro" evidence="2">
    <location>
        <begin position="251"/>
        <end position="446"/>
    </location>
</feature>
<evidence type="ECO:0000256" key="1">
    <source>
        <dbReference type="SAM" id="MobiDB-lite"/>
    </source>
</evidence>
<feature type="compositionally biased region" description="Basic and acidic residues" evidence="1">
    <location>
        <begin position="183"/>
        <end position="209"/>
    </location>
</feature>
<organism evidence="3 4">
    <name type="scientific">Halteria grandinella</name>
    <dbReference type="NCBI Taxonomy" id="5974"/>
    <lineage>
        <taxon>Eukaryota</taxon>
        <taxon>Sar</taxon>
        <taxon>Alveolata</taxon>
        <taxon>Ciliophora</taxon>
        <taxon>Intramacronucleata</taxon>
        <taxon>Spirotrichea</taxon>
        <taxon>Stichotrichia</taxon>
        <taxon>Sporadotrichida</taxon>
        <taxon>Halteriidae</taxon>
        <taxon>Halteria</taxon>
    </lineage>
</organism>
<dbReference type="OrthoDB" id="6133115at2759"/>
<name>A0A8J8T499_HALGN</name>
<dbReference type="PANTHER" id="PTHR11106">
    <property type="entry name" value="GANGLIOSIDE INDUCED DIFFERENTIATION ASSOCIATED PROTEIN 2-RELATED"/>
    <property type="match status" value="1"/>
</dbReference>
<evidence type="ECO:0000313" key="3">
    <source>
        <dbReference type="EMBL" id="TNV81006.1"/>
    </source>
</evidence>
<dbReference type="CDD" id="cd02907">
    <property type="entry name" value="Macro_Af1521_BAL-like"/>
    <property type="match status" value="1"/>
</dbReference>
<feature type="compositionally biased region" description="Polar residues" evidence="1">
    <location>
        <begin position="217"/>
        <end position="234"/>
    </location>
</feature>
<dbReference type="PROSITE" id="PS51154">
    <property type="entry name" value="MACRO"/>
    <property type="match status" value="1"/>
</dbReference>
<reference evidence="3" key="1">
    <citation type="submission" date="2019-06" db="EMBL/GenBank/DDBJ databases">
        <authorList>
            <person name="Zheng W."/>
        </authorList>
    </citation>
    <scope>NUCLEOTIDE SEQUENCE</scope>
    <source>
        <strain evidence="3">QDHG01</strain>
    </source>
</reference>
<feature type="compositionally biased region" description="Polar residues" evidence="1">
    <location>
        <begin position="114"/>
        <end position="138"/>
    </location>
</feature>
<dbReference type="Gene3D" id="3.40.220.10">
    <property type="entry name" value="Leucine Aminopeptidase, subunit E, domain 1"/>
    <property type="match status" value="1"/>
</dbReference>
<feature type="region of interest" description="Disordered" evidence="1">
    <location>
        <begin position="114"/>
        <end position="235"/>
    </location>
</feature>
<dbReference type="InterPro" id="IPR002589">
    <property type="entry name" value="Macro_dom"/>
</dbReference>
<gene>
    <name evidence="3" type="ORF">FGO68_gene6483</name>
</gene>
<dbReference type="InterPro" id="IPR043472">
    <property type="entry name" value="Macro_dom-like"/>
</dbReference>
<dbReference type="AlphaFoldDB" id="A0A8J8T499"/>
<evidence type="ECO:0000259" key="2">
    <source>
        <dbReference type="PROSITE" id="PS51154"/>
    </source>
</evidence>
<dbReference type="PANTHER" id="PTHR11106:SF111">
    <property type="entry name" value="MACRO DOMAIN-CONTAINING PROTEIN"/>
    <property type="match status" value="1"/>
</dbReference>
<dbReference type="SMART" id="SM00506">
    <property type="entry name" value="A1pp"/>
    <property type="match status" value="1"/>
</dbReference>
<protein>
    <recommendedName>
        <fullName evidence="2">Macro domain-containing protein</fullName>
    </recommendedName>
</protein>
<keyword evidence="4" id="KW-1185">Reference proteome</keyword>
<feature type="region of interest" description="Disordered" evidence="1">
    <location>
        <begin position="482"/>
        <end position="512"/>
    </location>
</feature>
<proteinExistence type="predicted"/>
<dbReference type="Pfam" id="PF01661">
    <property type="entry name" value="Macro"/>
    <property type="match status" value="1"/>
</dbReference>
<feature type="compositionally biased region" description="Low complexity" evidence="1">
    <location>
        <begin position="498"/>
        <end position="512"/>
    </location>
</feature>
<comment type="caution">
    <text evidence="3">The sequence shown here is derived from an EMBL/GenBank/DDBJ whole genome shotgun (WGS) entry which is preliminary data.</text>
</comment>
<accession>A0A8J8T499</accession>
<dbReference type="EMBL" id="RRYP01006711">
    <property type="protein sequence ID" value="TNV81006.1"/>
    <property type="molecule type" value="Genomic_DNA"/>
</dbReference>